<protein>
    <recommendedName>
        <fullName evidence="8">Major facilitator superfamily (MFS) profile domain-containing protein</fullName>
    </recommendedName>
</protein>
<keyword evidence="4 5" id="KW-0472">Membrane</keyword>
<sequence>MPDEDRISSDEASPLLGSRPGHRRFASVASLKSIHVPQVHKKSTIINLICLTILLASSSGGFLQIPQARLIEDVLCHEYYDSAKSLDVPIDEQLCKAESIQGDLAYIIAITSALSAGVGFAATFPWSLVADKVGRKPVLSLCLAGLTLGALWTTLVLWFRNIFPVRLVWLESVGQLIGGGTPVAMGLLFSMTTDATNEEERGMMFLRIHIASVCGNLVAPTLSSFLMSRYGPWPPTWIGLGCIASSVVVVMFIPETLHVKPQVTESEDEDVPDQKSRLSQVLDRLRDSLSIIKAPSLVLLLIISLFGMPVTLSTGSFMPVFMSKRYDTKLYQGGYVQTALGAAQIVHSLVILPWISRAIMQSTKLRPDDEHHRDLSIARWSAGITMAAAFILGLAPTLAAFLFGLFILSLGTGLFSLVRSLMSLYVDPVHRSRLFGLVGMVEIVGQIYAQPMLAELFKIGMRLGGEWIGLPYFGLSILVAIVTGLLLFVKVTPAVKSQAATGDA</sequence>
<evidence type="ECO:0000256" key="1">
    <source>
        <dbReference type="ARBA" id="ARBA00004141"/>
    </source>
</evidence>
<dbReference type="PANTHER" id="PTHR23507:SF1">
    <property type="entry name" value="FI18259P1-RELATED"/>
    <property type="match status" value="1"/>
</dbReference>
<accession>A0A9W9D343</accession>
<evidence type="ECO:0000313" key="6">
    <source>
        <dbReference type="EMBL" id="KAJ4397730.1"/>
    </source>
</evidence>
<evidence type="ECO:0008006" key="8">
    <source>
        <dbReference type="Google" id="ProtNLM"/>
    </source>
</evidence>
<evidence type="ECO:0000256" key="3">
    <source>
        <dbReference type="ARBA" id="ARBA00022989"/>
    </source>
</evidence>
<dbReference type="EMBL" id="JAPEVB010000001">
    <property type="protein sequence ID" value="KAJ4397730.1"/>
    <property type="molecule type" value="Genomic_DNA"/>
</dbReference>
<reference evidence="6" key="1">
    <citation type="submission" date="2022-10" db="EMBL/GenBank/DDBJ databases">
        <title>Tapping the CABI collections for fungal endophytes: first genome assemblies for Collariella, Neodidymelliopsis, Ascochyta clinopodiicola, Didymella pomorum, Didymosphaeria variabile, Neocosmospora piperis and Neocucurbitaria cava.</title>
        <authorList>
            <person name="Hill R."/>
        </authorList>
    </citation>
    <scope>NUCLEOTIDE SEQUENCE</scope>
    <source>
        <strain evidence="6">IMI 355082</strain>
    </source>
</reference>
<feature type="transmembrane region" description="Helical" evidence="5">
    <location>
        <begin position="172"/>
        <end position="192"/>
    </location>
</feature>
<evidence type="ECO:0000256" key="4">
    <source>
        <dbReference type="ARBA" id="ARBA00023136"/>
    </source>
</evidence>
<feature type="transmembrane region" description="Helical" evidence="5">
    <location>
        <begin position="377"/>
        <end position="395"/>
    </location>
</feature>
<dbReference type="Pfam" id="PF07690">
    <property type="entry name" value="MFS_1"/>
    <property type="match status" value="1"/>
</dbReference>
<dbReference type="InterPro" id="IPR011701">
    <property type="entry name" value="MFS"/>
</dbReference>
<feature type="transmembrane region" description="Helical" evidence="5">
    <location>
        <begin position="138"/>
        <end position="160"/>
    </location>
</feature>
<keyword evidence="7" id="KW-1185">Reference proteome</keyword>
<feature type="transmembrane region" description="Helical" evidence="5">
    <location>
        <begin position="104"/>
        <end position="126"/>
    </location>
</feature>
<dbReference type="Gene3D" id="1.20.1250.20">
    <property type="entry name" value="MFS general substrate transporter like domains"/>
    <property type="match status" value="2"/>
</dbReference>
<keyword evidence="2 5" id="KW-0812">Transmembrane</keyword>
<evidence type="ECO:0000313" key="7">
    <source>
        <dbReference type="Proteomes" id="UP001140453"/>
    </source>
</evidence>
<proteinExistence type="predicted"/>
<dbReference type="InterPro" id="IPR036259">
    <property type="entry name" value="MFS_trans_sf"/>
</dbReference>
<feature type="transmembrane region" description="Helical" evidence="5">
    <location>
        <begin position="334"/>
        <end position="356"/>
    </location>
</feature>
<dbReference type="GO" id="GO:0022857">
    <property type="term" value="F:transmembrane transporter activity"/>
    <property type="evidence" value="ECO:0007669"/>
    <property type="project" value="InterPro"/>
</dbReference>
<feature type="transmembrane region" description="Helical" evidence="5">
    <location>
        <begin position="45"/>
        <end position="65"/>
    </location>
</feature>
<name>A0A9W9D343_9PEZI</name>
<comment type="subcellular location">
    <subcellularLocation>
        <location evidence="1">Membrane</location>
        <topology evidence="1">Multi-pass membrane protein</topology>
    </subcellularLocation>
</comment>
<evidence type="ECO:0000256" key="2">
    <source>
        <dbReference type="ARBA" id="ARBA00022692"/>
    </source>
</evidence>
<dbReference type="GO" id="GO:0016020">
    <property type="term" value="C:membrane"/>
    <property type="evidence" value="ECO:0007669"/>
    <property type="project" value="UniProtKB-SubCell"/>
</dbReference>
<feature type="transmembrane region" description="Helical" evidence="5">
    <location>
        <begin position="401"/>
        <end position="422"/>
    </location>
</feature>
<dbReference type="OrthoDB" id="3026777at2759"/>
<evidence type="ECO:0000256" key="5">
    <source>
        <dbReference type="SAM" id="Phobius"/>
    </source>
</evidence>
<gene>
    <name evidence="6" type="ORF">N0V93_001965</name>
</gene>
<feature type="transmembrane region" description="Helical" evidence="5">
    <location>
        <begin position="434"/>
        <end position="450"/>
    </location>
</feature>
<dbReference type="AlphaFoldDB" id="A0A9W9D343"/>
<feature type="transmembrane region" description="Helical" evidence="5">
    <location>
        <begin position="233"/>
        <end position="253"/>
    </location>
</feature>
<dbReference type="PANTHER" id="PTHR23507">
    <property type="entry name" value="ZGC:174356"/>
    <property type="match status" value="1"/>
</dbReference>
<dbReference type="Proteomes" id="UP001140453">
    <property type="component" value="Unassembled WGS sequence"/>
</dbReference>
<feature type="transmembrane region" description="Helical" evidence="5">
    <location>
        <begin position="204"/>
        <end position="227"/>
    </location>
</feature>
<organism evidence="6 7">
    <name type="scientific">Gnomoniopsis smithogilvyi</name>
    <dbReference type="NCBI Taxonomy" id="1191159"/>
    <lineage>
        <taxon>Eukaryota</taxon>
        <taxon>Fungi</taxon>
        <taxon>Dikarya</taxon>
        <taxon>Ascomycota</taxon>
        <taxon>Pezizomycotina</taxon>
        <taxon>Sordariomycetes</taxon>
        <taxon>Sordariomycetidae</taxon>
        <taxon>Diaporthales</taxon>
        <taxon>Gnomoniaceae</taxon>
        <taxon>Gnomoniopsis</taxon>
    </lineage>
</organism>
<keyword evidence="3 5" id="KW-1133">Transmembrane helix</keyword>
<comment type="caution">
    <text evidence="6">The sequence shown here is derived from an EMBL/GenBank/DDBJ whole genome shotgun (WGS) entry which is preliminary data.</text>
</comment>
<dbReference type="SUPFAM" id="SSF103473">
    <property type="entry name" value="MFS general substrate transporter"/>
    <property type="match status" value="1"/>
</dbReference>
<feature type="transmembrane region" description="Helical" evidence="5">
    <location>
        <begin position="297"/>
        <end position="322"/>
    </location>
</feature>
<feature type="transmembrane region" description="Helical" evidence="5">
    <location>
        <begin position="470"/>
        <end position="489"/>
    </location>
</feature>